<feature type="transmembrane region" description="Helical" evidence="8">
    <location>
        <begin position="100"/>
        <end position="120"/>
    </location>
</feature>
<dbReference type="PANTHER" id="PTHR33989">
    <property type="match status" value="1"/>
</dbReference>
<comment type="caution">
    <text evidence="10">The sequence shown here is derived from an EMBL/GenBank/DDBJ whole genome shotgun (WGS) entry which is preliminary data.</text>
</comment>
<keyword evidence="3" id="KW-1003">Cell membrane</keyword>
<feature type="non-terminal residue" evidence="10">
    <location>
        <position position="1"/>
    </location>
</feature>
<dbReference type="GO" id="GO:0008982">
    <property type="term" value="F:protein-N(PI)-phosphohistidine-sugar phosphotransferase activity"/>
    <property type="evidence" value="ECO:0007669"/>
    <property type="project" value="InterPro"/>
</dbReference>
<evidence type="ECO:0000256" key="7">
    <source>
        <dbReference type="ARBA" id="ARBA00023136"/>
    </source>
</evidence>
<dbReference type="GO" id="GO:0009401">
    <property type="term" value="P:phosphoenolpyruvate-dependent sugar phosphotransferase system"/>
    <property type="evidence" value="ECO:0007669"/>
    <property type="project" value="InterPro"/>
</dbReference>
<keyword evidence="4 10" id="KW-0762">Sugar transport</keyword>
<dbReference type="GO" id="GO:1901264">
    <property type="term" value="P:carbohydrate derivative transport"/>
    <property type="evidence" value="ECO:0007669"/>
    <property type="project" value="TreeGrafter"/>
</dbReference>
<feature type="non-terminal residue" evidence="10">
    <location>
        <position position="173"/>
    </location>
</feature>
<evidence type="ECO:0000313" key="11">
    <source>
        <dbReference type="Proteomes" id="UP001291306"/>
    </source>
</evidence>
<dbReference type="InterPro" id="IPR051088">
    <property type="entry name" value="PTS_Sugar-EIIC/EIIB"/>
</dbReference>
<feature type="transmembrane region" description="Helical" evidence="8">
    <location>
        <begin position="68"/>
        <end position="88"/>
    </location>
</feature>
<gene>
    <name evidence="10" type="ORF">GNF79_17545</name>
</gene>
<name>A0AAW9I8R2_CLOPF</name>
<feature type="transmembrane region" description="Helical" evidence="8">
    <location>
        <begin position="126"/>
        <end position="149"/>
    </location>
</feature>
<feature type="domain" description="PTS EIIC type-3" evidence="9">
    <location>
        <begin position="1"/>
        <end position="173"/>
    </location>
</feature>
<accession>A0AAW9I8R2</accession>
<evidence type="ECO:0000256" key="6">
    <source>
        <dbReference type="ARBA" id="ARBA00022989"/>
    </source>
</evidence>
<evidence type="ECO:0000256" key="4">
    <source>
        <dbReference type="ARBA" id="ARBA00022597"/>
    </source>
</evidence>
<keyword evidence="2" id="KW-0813">Transport</keyword>
<sequence length="173" mass="18231">LVSASDTLPSVWILAILQDFFWSFGIHGASVVGSIARPIWLILLEQNSAAAAAGTSLPAIAAEPFFQWFLYIGGSGCTIGLILSLTFFGKSTYGKTIGRAALVPGIFNINEPIVFGAPIVLNPTLIIPFITTPLVTGTLAWFATSWGLVNRVQLIAPWTLPGPIGAYLATGAD</sequence>
<dbReference type="PANTHER" id="PTHR33989:SF11">
    <property type="entry name" value="LICHENAN PERMEASE IIC COMPONENT"/>
    <property type="match status" value="1"/>
</dbReference>
<evidence type="ECO:0000256" key="1">
    <source>
        <dbReference type="ARBA" id="ARBA00004651"/>
    </source>
</evidence>
<reference evidence="10" key="1">
    <citation type="submission" date="2019-11" db="EMBL/GenBank/DDBJ databases">
        <title>Characterization of Clostridium perfringens isolates from swine manure treated agricultural soils.</title>
        <authorList>
            <person name="Wushke S.T."/>
        </authorList>
    </citation>
    <scope>NUCLEOTIDE SEQUENCE</scope>
    <source>
        <strain evidence="10">X26</strain>
    </source>
</reference>
<dbReference type="InterPro" id="IPR003352">
    <property type="entry name" value="PTS_EIIC"/>
</dbReference>
<comment type="subcellular location">
    <subcellularLocation>
        <location evidence="1">Cell membrane</location>
        <topology evidence="1">Multi-pass membrane protein</topology>
    </subcellularLocation>
</comment>
<dbReference type="GO" id="GO:0005886">
    <property type="term" value="C:plasma membrane"/>
    <property type="evidence" value="ECO:0007669"/>
    <property type="project" value="UniProtKB-SubCell"/>
</dbReference>
<dbReference type="Proteomes" id="UP001291306">
    <property type="component" value="Unassembled WGS sequence"/>
</dbReference>
<keyword evidence="6 8" id="KW-1133">Transmembrane helix</keyword>
<evidence type="ECO:0000256" key="8">
    <source>
        <dbReference type="SAM" id="Phobius"/>
    </source>
</evidence>
<dbReference type="InterPro" id="IPR004501">
    <property type="entry name" value="PTS_EIIC_3"/>
</dbReference>
<dbReference type="RefSeq" id="WP_322459046.1">
    <property type="nucleotide sequence ID" value="NZ_WNVC01000721.1"/>
</dbReference>
<proteinExistence type="predicted"/>
<evidence type="ECO:0000256" key="5">
    <source>
        <dbReference type="ARBA" id="ARBA00022692"/>
    </source>
</evidence>
<dbReference type="AlphaFoldDB" id="A0AAW9I8R2"/>
<evidence type="ECO:0000256" key="2">
    <source>
        <dbReference type="ARBA" id="ARBA00022448"/>
    </source>
</evidence>
<protein>
    <submittedName>
        <fullName evidence="10">PTS sugar transporter subunit IIC</fullName>
    </submittedName>
</protein>
<evidence type="ECO:0000259" key="9">
    <source>
        <dbReference type="PROSITE" id="PS51105"/>
    </source>
</evidence>
<organism evidence="10 11">
    <name type="scientific">Clostridium perfringens</name>
    <dbReference type="NCBI Taxonomy" id="1502"/>
    <lineage>
        <taxon>Bacteria</taxon>
        <taxon>Bacillati</taxon>
        <taxon>Bacillota</taxon>
        <taxon>Clostridia</taxon>
        <taxon>Eubacteriales</taxon>
        <taxon>Clostridiaceae</taxon>
        <taxon>Clostridium</taxon>
    </lineage>
</organism>
<keyword evidence="7 8" id="KW-0472">Membrane</keyword>
<feature type="transmembrane region" description="Helical" evidence="8">
    <location>
        <begin position="12"/>
        <end position="32"/>
    </location>
</feature>
<dbReference type="PROSITE" id="PS51105">
    <property type="entry name" value="PTS_EIIC_TYPE_3"/>
    <property type="match status" value="1"/>
</dbReference>
<evidence type="ECO:0000256" key="3">
    <source>
        <dbReference type="ARBA" id="ARBA00022475"/>
    </source>
</evidence>
<dbReference type="Pfam" id="PF02378">
    <property type="entry name" value="PTS_EIIC"/>
    <property type="match status" value="1"/>
</dbReference>
<keyword evidence="5 8" id="KW-0812">Transmembrane</keyword>
<feature type="transmembrane region" description="Helical" evidence="8">
    <location>
        <begin position="39"/>
        <end position="62"/>
    </location>
</feature>
<dbReference type="EMBL" id="WNVC01000721">
    <property type="protein sequence ID" value="MDZ5000830.1"/>
    <property type="molecule type" value="Genomic_DNA"/>
</dbReference>
<evidence type="ECO:0000313" key="10">
    <source>
        <dbReference type="EMBL" id="MDZ5000830.1"/>
    </source>
</evidence>